<dbReference type="PANTHER" id="PTHR20898:SF0">
    <property type="entry name" value="DAEDALUS ON 3-RELATED"/>
    <property type="match status" value="1"/>
</dbReference>
<protein>
    <submittedName>
        <fullName evidence="2">Uncharacterized protein</fullName>
    </submittedName>
</protein>
<evidence type="ECO:0000313" key="2">
    <source>
        <dbReference type="RefSeq" id="XP_070852611.1"/>
    </source>
</evidence>
<dbReference type="GeneID" id="139353142"/>
<accession>A0ABM4TRM4</accession>
<name>A0ABM4TRM4_DROSZ</name>
<dbReference type="InterPro" id="IPR010512">
    <property type="entry name" value="DUF1091"/>
</dbReference>
<dbReference type="Proteomes" id="UP001652628">
    <property type="component" value="Chromosome 3"/>
</dbReference>
<dbReference type="Pfam" id="PF06477">
    <property type="entry name" value="DUF1091"/>
    <property type="match status" value="2"/>
</dbReference>
<sequence>MRNCECVIFKLTNVVCGSYNTSWVLINQCRLKAISRQKIVLNFNATFVHPTNDIVVKYQLFKRNNGYKPWIINTNLDGCRFLRNPYDPVGIMIYNFYKDFSNVNHTCPLYGDILIKNMYLETVTLGRFPLPTGDYLLAITWKFFKNPQFATNECVIFKMTNVMCGSYNKSWVIINQCRLKAIGRHKIVFNFNATFIYPTTDISVRYQLFKRESGYKPWLVNVNIDACQFLRRPYDAIGVMIYKFYSEFSNINHTCPIYGNILIRNMYLKTEPLRRLPMPTGDYLMTMVWKFFKKPQFATNVSFQYVEDLL</sequence>
<dbReference type="RefSeq" id="XP_070852611.1">
    <property type="nucleotide sequence ID" value="XM_070996510.1"/>
</dbReference>
<dbReference type="SMART" id="SM00697">
    <property type="entry name" value="DM8"/>
    <property type="match status" value="2"/>
</dbReference>
<reference evidence="2" key="1">
    <citation type="submission" date="2025-08" db="UniProtKB">
        <authorList>
            <consortium name="RefSeq"/>
        </authorList>
    </citation>
    <scope>IDENTIFICATION</scope>
</reference>
<gene>
    <name evidence="2" type="primary">LOC139353142</name>
</gene>
<evidence type="ECO:0000313" key="1">
    <source>
        <dbReference type="Proteomes" id="UP001652628"/>
    </source>
</evidence>
<keyword evidence="1" id="KW-1185">Reference proteome</keyword>
<proteinExistence type="predicted"/>
<organism evidence="1 2">
    <name type="scientific">Drosophila suzukii</name>
    <name type="common">Spotted-wing drosophila fruit fly</name>
    <dbReference type="NCBI Taxonomy" id="28584"/>
    <lineage>
        <taxon>Eukaryota</taxon>
        <taxon>Metazoa</taxon>
        <taxon>Ecdysozoa</taxon>
        <taxon>Arthropoda</taxon>
        <taxon>Hexapoda</taxon>
        <taxon>Insecta</taxon>
        <taxon>Pterygota</taxon>
        <taxon>Neoptera</taxon>
        <taxon>Endopterygota</taxon>
        <taxon>Diptera</taxon>
        <taxon>Brachycera</taxon>
        <taxon>Muscomorpha</taxon>
        <taxon>Ephydroidea</taxon>
        <taxon>Drosophilidae</taxon>
        <taxon>Drosophila</taxon>
        <taxon>Sophophora</taxon>
    </lineage>
</organism>
<dbReference type="PANTHER" id="PTHR20898">
    <property type="entry name" value="DAEDALUS ON 3-RELATED-RELATED"/>
    <property type="match status" value="1"/>
</dbReference>